<protein>
    <recommendedName>
        <fullName evidence="1">F-box domain-containing protein</fullName>
    </recommendedName>
</protein>
<sequence>MGSLRKRKRSNLYWIERRRRKRKVEKLNFIDDLPESLVLHEIFSKLRNPRDLVSCKNVSKRWNSLISSSSSSSSSSHNNPSLALILNTQPHQYATNDICLEVWKGFDLSNYVDPEFDPPMCVLASCKDVLLCMKSEELYIVNPVTMQWTRLPDPCGATWGLPIGLIGNGTKGLYHVVMLEMSTQSCFRLFSFDSMLGTWKGVGVQHPPWSQSGWCPTQYQALPFNGALHWLAEDGPVVAYNPNHQNTCLLIHRSHDMSHASSYCADAIVSETLTVSTSHLRILQLVASVDRQHLYIWTLADYKRSIWRREHDESISFTDLPWLQAWTFSDLNYMFMSRFVTHSETRKRIIYPKPLCCHPYNPLLVYFCLPESIVSLDVATRQMKLITTLSKSSTQGVHWNEYDKVIPMTMHLDPSLIPDHGHVLQRRRKHRRFF</sequence>
<dbReference type="Proteomes" id="UP000823674">
    <property type="component" value="Chromosome A06"/>
</dbReference>
<dbReference type="Gene3D" id="1.20.1280.50">
    <property type="match status" value="1"/>
</dbReference>
<dbReference type="InterPro" id="IPR050796">
    <property type="entry name" value="SCF_F-box_component"/>
</dbReference>
<dbReference type="EMBL" id="JADBGQ010000006">
    <property type="protein sequence ID" value="KAG5393034.1"/>
    <property type="molecule type" value="Genomic_DNA"/>
</dbReference>
<accession>A0ABQ7M2J3</accession>
<proteinExistence type="predicted"/>
<evidence type="ECO:0000313" key="3">
    <source>
        <dbReference type="Proteomes" id="UP000823674"/>
    </source>
</evidence>
<comment type="caution">
    <text evidence="2">The sequence shown here is derived from an EMBL/GenBank/DDBJ whole genome shotgun (WGS) entry which is preliminary data.</text>
</comment>
<dbReference type="PANTHER" id="PTHR31672">
    <property type="entry name" value="BNACNNG10540D PROTEIN"/>
    <property type="match status" value="1"/>
</dbReference>
<keyword evidence="3" id="KW-1185">Reference proteome</keyword>
<name>A0ABQ7M2J3_BRACM</name>
<evidence type="ECO:0000313" key="2">
    <source>
        <dbReference type="EMBL" id="KAG5393034.1"/>
    </source>
</evidence>
<dbReference type="SUPFAM" id="SSF81383">
    <property type="entry name" value="F-box domain"/>
    <property type="match status" value="1"/>
</dbReference>
<dbReference type="Pfam" id="PF12937">
    <property type="entry name" value="F-box-like"/>
    <property type="match status" value="1"/>
</dbReference>
<organism evidence="2 3">
    <name type="scientific">Brassica rapa subsp. trilocularis</name>
    <dbReference type="NCBI Taxonomy" id="1813537"/>
    <lineage>
        <taxon>Eukaryota</taxon>
        <taxon>Viridiplantae</taxon>
        <taxon>Streptophyta</taxon>
        <taxon>Embryophyta</taxon>
        <taxon>Tracheophyta</taxon>
        <taxon>Spermatophyta</taxon>
        <taxon>Magnoliopsida</taxon>
        <taxon>eudicotyledons</taxon>
        <taxon>Gunneridae</taxon>
        <taxon>Pentapetalae</taxon>
        <taxon>rosids</taxon>
        <taxon>malvids</taxon>
        <taxon>Brassicales</taxon>
        <taxon>Brassicaceae</taxon>
        <taxon>Brassiceae</taxon>
        <taxon>Brassica</taxon>
    </lineage>
</organism>
<feature type="domain" description="F-box" evidence="1">
    <location>
        <begin position="30"/>
        <end position="69"/>
    </location>
</feature>
<evidence type="ECO:0000259" key="1">
    <source>
        <dbReference type="Pfam" id="PF12937"/>
    </source>
</evidence>
<gene>
    <name evidence="2" type="primary">A06p021490.1_BraROA</name>
    <name evidence="2" type="ORF">IGI04_022997</name>
</gene>
<reference evidence="2 3" key="1">
    <citation type="submission" date="2021-03" db="EMBL/GenBank/DDBJ databases">
        <authorList>
            <person name="King G.J."/>
            <person name="Bancroft I."/>
            <person name="Baten A."/>
            <person name="Bloomfield J."/>
            <person name="Borpatragohain P."/>
            <person name="He Z."/>
            <person name="Irish N."/>
            <person name="Irwin J."/>
            <person name="Liu K."/>
            <person name="Mauleon R.P."/>
            <person name="Moore J."/>
            <person name="Morris R."/>
            <person name="Ostergaard L."/>
            <person name="Wang B."/>
            <person name="Wells R."/>
        </authorList>
    </citation>
    <scope>NUCLEOTIDE SEQUENCE [LARGE SCALE GENOMIC DNA]</scope>
    <source>
        <strain evidence="2">R-o-18</strain>
        <tissue evidence="2">Leaf</tissue>
    </source>
</reference>
<dbReference type="InterPro" id="IPR001810">
    <property type="entry name" value="F-box_dom"/>
</dbReference>
<dbReference type="InterPro" id="IPR036047">
    <property type="entry name" value="F-box-like_dom_sf"/>
</dbReference>